<dbReference type="PANTHER" id="PTHR31286:SF99">
    <property type="entry name" value="DUF4283 DOMAIN-CONTAINING PROTEIN"/>
    <property type="match status" value="1"/>
</dbReference>
<evidence type="ECO:0000313" key="4">
    <source>
        <dbReference type="Proteomes" id="UP001154282"/>
    </source>
</evidence>
<evidence type="ECO:0000259" key="2">
    <source>
        <dbReference type="Pfam" id="PF14111"/>
    </source>
</evidence>
<dbReference type="InterPro" id="IPR040256">
    <property type="entry name" value="At4g02000-like"/>
</dbReference>
<reference evidence="3" key="1">
    <citation type="submission" date="2022-08" db="EMBL/GenBank/DDBJ databases">
        <authorList>
            <person name="Gutierrez-Valencia J."/>
        </authorList>
    </citation>
    <scope>NUCLEOTIDE SEQUENCE</scope>
</reference>
<dbReference type="Pfam" id="PF14111">
    <property type="entry name" value="DUF4283"/>
    <property type="match status" value="1"/>
</dbReference>
<name>A0AAV0JRA7_9ROSI</name>
<sequence>MEREEDDEFDAEKEDPKCPTILFTAAEKIRWRREWRSALVVKGLGKRVPYIPLARRLHSLWAKHGDLQISDMKNGCFLVRFRSQKDYEWATMGGPWMLGETYLTVHRWFKGFNPWKTEVTSTMVWAQLPELPIEFINKEAAMKIGGYLGKAVRVDRATELGARGKYARVCVEVDLTQPLTSQFRIEGVKYLVQYEGLEDLCTNCGTYGKSTGRCQCVPRETEMETEDSPVENPVEKEDPTQGKVYGEWMKVKPRGRGPTRTENGRKMEEKTNINRFQGLAEEVQEVETVAINNNEEEGTVGKVIREQEHANLEGIINNDLMNTVAPVGPPNTMHDGQQSPKLTVKEASSSQTQMHEKQPHITDPRKSPTGQAMKGKGSLNREKGEEGKKKEQKKGGGPQSKSHKEPGGNVSQKTADGAGNRSPLGNK</sequence>
<dbReference type="PANTHER" id="PTHR31286">
    <property type="entry name" value="GLYCINE-RICH CELL WALL STRUCTURAL PROTEIN 1.8-LIKE"/>
    <property type="match status" value="1"/>
</dbReference>
<feature type="compositionally biased region" description="Basic and acidic residues" evidence="1">
    <location>
        <begin position="379"/>
        <end position="389"/>
    </location>
</feature>
<keyword evidence="4" id="KW-1185">Reference proteome</keyword>
<dbReference type="InterPro" id="IPR025558">
    <property type="entry name" value="DUF4283"/>
</dbReference>
<dbReference type="Proteomes" id="UP001154282">
    <property type="component" value="Unassembled WGS sequence"/>
</dbReference>
<feature type="domain" description="DUF4283" evidence="2">
    <location>
        <begin position="34"/>
        <end position="115"/>
    </location>
</feature>
<proteinExistence type="predicted"/>
<gene>
    <name evidence="3" type="ORF">LITE_LOCUS15398</name>
</gene>
<feature type="compositionally biased region" description="Polar residues" evidence="1">
    <location>
        <begin position="334"/>
        <end position="353"/>
    </location>
</feature>
<dbReference type="AlphaFoldDB" id="A0AAV0JRA7"/>
<accession>A0AAV0JRA7</accession>
<evidence type="ECO:0000313" key="3">
    <source>
        <dbReference type="EMBL" id="CAI0412098.1"/>
    </source>
</evidence>
<evidence type="ECO:0000256" key="1">
    <source>
        <dbReference type="SAM" id="MobiDB-lite"/>
    </source>
</evidence>
<feature type="region of interest" description="Disordered" evidence="1">
    <location>
        <begin position="321"/>
        <end position="427"/>
    </location>
</feature>
<feature type="compositionally biased region" description="Basic and acidic residues" evidence="1">
    <location>
        <begin position="354"/>
        <end position="366"/>
    </location>
</feature>
<comment type="caution">
    <text evidence="3">The sequence shown here is derived from an EMBL/GenBank/DDBJ whole genome shotgun (WGS) entry which is preliminary data.</text>
</comment>
<organism evidence="3 4">
    <name type="scientific">Linum tenue</name>
    <dbReference type="NCBI Taxonomy" id="586396"/>
    <lineage>
        <taxon>Eukaryota</taxon>
        <taxon>Viridiplantae</taxon>
        <taxon>Streptophyta</taxon>
        <taxon>Embryophyta</taxon>
        <taxon>Tracheophyta</taxon>
        <taxon>Spermatophyta</taxon>
        <taxon>Magnoliopsida</taxon>
        <taxon>eudicotyledons</taxon>
        <taxon>Gunneridae</taxon>
        <taxon>Pentapetalae</taxon>
        <taxon>rosids</taxon>
        <taxon>fabids</taxon>
        <taxon>Malpighiales</taxon>
        <taxon>Linaceae</taxon>
        <taxon>Linum</taxon>
    </lineage>
</organism>
<dbReference type="EMBL" id="CAMGYJ010000005">
    <property type="protein sequence ID" value="CAI0412098.1"/>
    <property type="molecule type" value="Genomic_DNA"/>
</dbReference>
<protein>
    <recommendedName>
        <fullName evidence="2">DUF4283 domain-containing protein</fullName>
    </recommendedName>
</protein>